<dbReference type="Pfam" id="PF00005">
    <property type="entry name" value="ABC_tran"/>
    <property type="match status" value="1"/>
</dbReference>
<dbReference type="SUPFAM" id="SSF52540">
    <property type="entry name" value="P-loop containing nucleoside triphosphate hydrolases"/>
    <property type="match status" value="1"/>
</dbReference>
<organism evidence="2 3">
    <name type="scientific">Candidatus Hakubella thermalkaliphila</name>
    <dbReference type="NCBI Taxonomy" id="2754717"/>
    <lineage>
        <taxon>Bacteria</taxon>
        <taxon>Bacillati</taxon>
        <taxon>Actinomycetota</taxon>
        <taxon>Actinomycetota incertae sedis</taxon>
        <taxon>Candidatus Hakubellales</taxon>
        <taxon>Candidatus Hakubellaceae</taxon>
        <taxon>Candidatus Hakubella</taxon>
    </lineage>
</organism>
<evidence type="ECO:0000259" key="1">
    <source>
        <dbReference type="PROSITE" id="PS50893"/>
    </source>
</evidence>
<dbReference type="PANTHER" id="PTHR43875">
    <property type="entry name" value="MALTODEXTRIN IMPORT ATP-BINDING PROTEIN MSMX"/>
    <property type="match status" value="1"/>
</dbReference>
<reference evidence="2 3" key="1">
    <citation type="journal article" date="2020" name="Front. Microbiol.">
        <title>Single-cell genomics of novel Actinobacteria with the Wood-Ljungdahl pathway discovered in a serpentinizing system.</title>
        <authorList>
            <person name="Merino N."/>
            <person name="Kawai M."/>
            <person name="Boyd E.S."/>
            <person name="Colman D.R."/>
            <person name="McGlynn S.E."/>
            <person name="Nealson K.H."/>
            <person name="Kurokawa K."/>
            <person name="Hongoh Y."/>
        </authorList>
    </citation>
    <scope>NUCLEOTIDE SEQUENCE [LARGE SCALE GENOMIC DNA]</scope>
    <source>
        <strain evidence="2 3">S25</strain>
    </source>
</reference>
<dbReference type="InterPro" id="IPR047641">
    <property type="entry name" value="ABC_transpr_MalK/UgpC-like"/>
</dbReference>
<keyword evidence="2" id="KW-0762">Sugar transport</keyword>
<feature type="non-terminal residue" evidence="2">
    <location>
        <position position="1"/>
    </location>
</feature>
<comment type="caution">
    <text evidence="2">The sequence shown here is derived from an EMBL/GenBank/DDBJ whole genome shotgun (WGS) entry which is preliminary data.</text>
</comment>
<evidence type="ECO:0000313" key="3">
    <source>
        <dbReference type="Proteomes" id="UP000543224"/>
    </source>
</evidence>
<dbReference type="GO" id="GO:0055052">
    <property type="term" value="C:ATP-binding cassette (ABC) transporter complex, substrate-binding subunit-containing"/>
    <property type="evidence" value="ECO:0007669"/>
    <property type="project" value="TreeGrafter"/>
</dbReference>
<dbReference type="InterPro" id="IPR003439">
    <property type="entry name" value="ABC_transporter-like_ATP-bd"/>
</dbReference>
<dbReference type="Proteomes" id="UP000543224">
    <property type="component" value="Unassembled WGS sequence"/>
</dbReference>
<keyword evidence="2" id="KW-0067">ATP-binding</keyword>
<dbReference type="PROSITE" id="PS00211">
    <property type="entry name" value="ABC_TRANSPORTER_1"/>
    <property type="match status" value="1"/>
</dbReference>
<dbReference type="SUPFAM" id="SSF50331">
    <property type="entry name" value="MOP-like"/>
    <property type="match status" value="1"/>
</dbReference>
<gene>
    <name evidence="2" type="ORF">HKBW3S25_01282</name>
</gene>
<dbReference type="PROSITE" id="PS50893">
    <property type="entry name" value="ABC_TRANSPORTER_2"/>
    <property type="match status" value="1"/>
</dbReference>
<protein>
    <submittedName>
        <fullName evidence="2">Multiple sugar transport system ATP-binding protein</fullName>
    </submittedName>
</protein>
<sequence length="336" mass="37844">KERGVAMVFQDYALYPHMSVFDNMALCLKVDKVPKDEIGRRVRETAAILELEPCLRRKPGQLSGGQQQRVALGRALIRRPSVYLLDEPLSNLDASLRAAMRAELKRLHQMLRTTMVYVTHDQVEAMVLGDRVAVMREGKLLHQVDTPRRIYDCPDNKFVAEFVGSPQMNFIDCTLVEKFDAVYLVRGSLCLKVPDSFPRSTSGRSGYLEVVMGIRPEHVLVSLDPQEGFVKSSVRLFQQMGNVGYVDLVLEDEVGEVAITAMVSPDFERASGEHVFIGFDESRIHVFDKNSGRSLRVINEATNCERRVEGGDDNLAETKAKSEDFSVDSHVVQVRR</sequence>
<dbReference type="GO" id="GO:0016887">
    <property type="term" value="F:ATP hydrolysis activity"/>
    <property type="evidence" value="ECO:0007669"/>
    <property type="project" value="InterPro"/>
</dbReference>
<dbReference type="Gene3D" id="2.40.50.140">
    <property type="entry name" value="Nucleic acid-binding proteins"/>
    <property type="match status" value="1"/>
</dbReference>
<dbReference type="GO" id="GO:0005524">
    <property type="term" value="F:ATP binding"/>
    <property type="evidence" value="ECO:0007669"/>
    <property type="project" value="UniProtKB-KW"/>
</dbReference>
<feature type="domain" description="ABC transporter" evidence="1">
    <location>
        <begin position="1"/>
        <end position="162"/>
    </location>
</feature>
<dbReference type="InterPro" id="IPR040582">
    <property type="entry name" value="OB_MalK-like"/>
</dbReference>
<dbReference type="PANTHER" id="PTHR43875:SF1">
    <property type="entry name" value="OSMOPROTECTIVE COMPOUNDS UPTAKE ATP-BINDING PROTEIN GGTA"/>
    <property type="match status" value="1"/>
</dbReference>
<dbReference type="AlphaFoldDB" id="A0A6V8P3C1"/>
<dbReference type="InterPro" id="IPR012340">
    <property type="entry name" value="NA-bd_OB-fold"/>
</dbReference>
<dbReference type="Gene3D" id="3.40.50.300">
    <property type="entry name" value="P-loop containing nucleotide triphosphate hydrolases"/>
    <property type="match status" value="1"/>
</dbReference>
<dbReference type="InterPro" id="IPR017871">
    <property type="entry name" value="ABC_transporter-like_CS"/>
</dbReference>
<dbReference type="Pfam" id="PF17912">
    <property type="entry name" value="OB_MalK"/>
    <property type="match status" value="1"/>
</dbReference>
<dbReference type="InterPro" id="IPR027417">
    <property type="entry name" value="P-loop_NTPase"/>
</dbReference>
<evidence type="ECO:0000313" key="2">
    <source>
        <dbReference type="EMBL" id="GFP25801.1"/>
    </source>
</evidence>
<name>A0A6V8P3C1_9ACTN</name>
<dbReference type="InterPro" id="IPR008995">
    <property type="entry name" value="Mo/tungstate-bd_C_term_dom"/>
</dbReference>
<dbReference type="EMBL" id="BLRX01000208">
    <property type="protein sequence ID" value="GFP25801.1"/>
    <property type="molecule type" value="Genomic_DNA"/>
</dbReference>
<dbReference type="Gene3D" id="2.40.50.100">
    <property type="match status" value="1"/>
</dbReference>
<keyword evidence="2" id="KW-0813">Transport</keyword>
<keyword evidence="2" id="KW-0547">Nucleotide-binding</keyword>
<proteinExistence type="predicted"/>
<accession>A0A6V8P3C1</accession>